<protein>
    <recommendedName>
        <fullName evidence="3">protein-L-isoaspartate(D-aspartate) O-methyltransferase</fullName>
        <ecNumber evidence="3">2.1.1.77</ecNumber>
    </recommendedName>
</protein>
<evidence type="ECO:0000313" key="8">
    <source>
        <dbReference type="EMBL" id="KAA8492382.1"/>
    </source>
</evidence>
<organism evidence="8 9">
    <name type="scientific">Porphyridium purpureum</name>
    <name type="common">Red alga</name>
    <name type="synonym">Porphyridium cruentum</name>
    <dbReference type="NCBI Taxonomy" id="35688"/>
    <lineage>
        <taxon>Eukaryota</taxon>
        <taxon>Rhodophyta</taxon>
        <taxon>Bangiophyceae</taxon>
        <taxon>Porphyridiales</taxon>
        <taxon>Porphyridiaceae</taxon>
        <taxon>Porphyridium</taxon>
    </lineage>
</organism>
<dbReference type="Pfam" id="PF01135">
    <property type="entry name" value="PCMT"/>
    <property type="match status" value="1"/>
</dbReference>
<proteinExistence type="inferred from homology"/>
<keyword evidence="9" id="KW-1185">Reference proteome</keyword>
<keyword evidence="4" id="KW-0963">Cytoplasm</keyword>
<name>A0A5J4YMW0_PORPP</name>
<dbReference type="PANTHER" id="PTHR11579">
    <property type="entry name" value="PROTEIN-L-ISOASPARTATE O-METHYLTRANSFERASE"/>
    <property type="match status" value="1"/>
</dbReference>
<accession>A0A5J4YMW0</accession>
<dbReference type="NCBIfam" id="TIGR00080">
    <property type="entry name" value="pimt"/>
    <property type="match status" value="1"/>
</dbReference>
<reference evidence="9" key="1">
    <citation type="journal article" date="2019" name="Nat. Commun.">
        <title>Expansion of phycobilisome linker gene families in mesophilic red algae.</title>
        <authorList>
            <person name="Lee J."/>
            <person name="Kim D."/>
            <person name="Bhattacharya D."/>
            <person name="Yoon H.S."/>
        </authorList>
    </citation>
    <scope>NUCLEOTIDE SEQUENCE [LARGE SCALE GENOMIC DNA]</scope>
    <source>
        <strain evidence="9">CCMP 1328</strain>
    </source>
</reference>
<dbReference type="OMA" id="HMHASAC"/>
<dbReference type="AlphaFoldDB" id="A0A5J4YMW0"/>
<evidence type="ECO:0000256" key="4">
    <source>
        <dbReference type="ARBA" id="ARBA00022490"/>
    </source>
</evidence>
<evidence type="ECO:0000256" key="1">
    <source>
        <dbReference type="ARBA" id="ARBA00004496"/>
    </source>
</evidence>
<evidence type="ECO:0000256" key="7">
    <source>
        <dbReference type="ARBA" id="ARBA00022691"/>
    </source>
</evidence>
<dbReference type="GO" id="GO:0032259">
    <property type="term" value="P:methylation"/>
    <property type="evidence" value="ECO:0007669"/>
    <property type="project" value="UniProtKB-KW"/>
</dbReference>
<keyword evidence="7" id="KW-0949">S-adenosyl-L-methionine</keyword>
<dbReference type="EC" id="2.1.1.77" evidence="3"/>
<evidence type="ECO:0000256" key="6">
    <source>
        <dbReference type="ARBA" id="ARBA00022679"/>
    </source>
</evidence>
<evidence type="ECO:0000313" key="9">
    <source>
        <dbReference type="Proteomes" id="UP000324585"/>
    </source>
</evidence>
<dbReference type="FunFam" id="3.40.50.150:FF:000027">
    <property type="entry name" value="Protein-L-isoaspartate O-methyltransferase"/>
    <property type="match status" value="1"/>
</dbReference>
<comment type="similarity">
    <text evidence="2">Belongs to the methyltransferase superfamily. L-isoaspartyl/D-aspartyl protein methyltransferase family.</text>
</comment>
<comment type="subcellular location">
    <subcellularLocation>
        <location evidence="1">Cytoplasm</location>
    </subcellularLocation>
</comment>
<dbReference type="Proteomes" id="UP000324585">
    <property type="component" value="Unassembled WGS sequence"/>
</dbReference>
<dbReference type="GO" id="GO:0004719">
    <property type="term" value="F:protein-L-isoaspartate (D-aspartate) O-methyltransferase activity"/>
    <property type="evidence" value="ECO:0007669"/>
    <property type="project" value="UniProtKB-EC"/>
</dbReference>
<dbReference type="EMBL" id="VRMN01000009">
    <property type="protein sequence ID" value="KAA8492382.1"/>
    <property type="molecule type" value="Genomic_DNA"/>
</dbReference>
<dbReference type="SUPFAM" id="SSF53335">
    <property type="entry name" value="S-adenosyl-L-methionine-dependent methyltransferases"/>
    <property type="match status" value="1"/>
</dbReference>
<keyword evidence="6 8" id="KW-0808">Transferase</keyword>
<comment type="caution">
    <text evidence="8">The sequence shown here is derived from an EMBL/GenBank/DDBJ whole genome shotgun (WGS) entry which is preliminary data.</text>
</comment>
<dbReference type="PANTHER" id="PTHR11579:SF0">
    <property type="entry name" value="PROTEIN-L-ISOASPARTATE(D-ASPARTATE) O-METHYLTRANSFERASE"/>
    <property type="match status" value="1"/>
</dbReference>
<sequence length="294" mass="32013">MRAFVLQAAVTEAPELLRCHQKASLGRRVRGSAAFFAHRRVTDSGSAPLLSHKHSGTLCGERRLVATMAWRSHGQTNEQLVDALVRNHIITSPRVQDAMRHVDRGKYCPQGTSPYMDAPQPVGYNATISAPHMHASCLELLVEQLQPGKRALDVGHGSGYLVACMAHMLGEQGKAFGIEHIPELTQESIKNIRSDHPEYLSSGRVTLTTGDGRQGIPEHAPYDAIHVGAATPSIPAPLIDQLAINGRMILPVGGPFHQELVQVDKQADGSVETKSVMGVIYVPLTERSDQWPVR</sequence>
<dbReference type="OrthoDB" id="73890at2759"/>
<keyword evidence="5 8" id="KW-0489">Methyltransferase</keyword>
<dbReference type="InterPro" id="IPR000682">
    <property type="entry name" value="PCMT"/>
</dbReference>
<gene>
    <name evidence="8" type="ORF">FVE85_7889</name>
</gene>
<evidence type="ECO:0000256" key="5">
    <source>
        <dbReference type="ARBA" id="ARBA00022603"/>
    </source>
</evidence>
<evidence type="ECO:0000256" key="3">
    <source>
        <dbReference type="ARBA" id="ARBA00011890"/>
    </source>
</evidence>
<evidence type="ECO:0000256" key="2">
    <source>
        <dbReference type="ARBA" id="ARBA00005369"/>
    </source>
</evidence>
<dbReference type="InterPro" id="IPR029063">
    <property type="entry name" value="SAM-dependent_MTases_sf"/>
</dbReference>
<dbReference type="Gene3D" id="3.40.50.150">
    <property type="entry name" value="Vaccinia Virus protein VP39"/>
    <property type="match status" value="1"/>
</dbReference>
<dbReference type="GO" id="GO:0005737">
    <property type="term" value="C:cytoplasm"/>
    <property type="evidence" value="ECO:0007669"/>
    <property type="project" value="UniProtKB-SubCell"/>
</dbReference>